<keyword evidence="5" id="KW-1133">Transmembrane helix</keyword>
<dbReference type="EMBL" id="JAHRIO010062457">
    <property type="protein sequence ID" value="MEQ2179297.1"/>
    <property type="molecule type" value="Genomic_DNA"/>
</dbReference>
<evidence type="ECO:0000256" key="6">
    <source>
        <dbReference type="ARBA" id="ARBA00023136"/>
    </source>
</evidence>
<dbReference type="PANTHER" id="PTHR25466:SF14">
    <property type="entry name" value="BUTYROPHILIN SUBFAMILY 2 MEMBER A2-LIKE-RELATED"/>
    <property type="match status" value="1"/>
</dbReference>
<sequence>MMGSVQLVINILNSVALNHNQDESDLVSKGFIGQSVLLPCTSSRSSAVDVFWRDKDDKVLLDIKNDKPDPGSRDPKFKGRVSSFPEEYQKGNFSIITGKLELGDDGNYECTIFIGTGPETI</sequence>
<evidence type="ECO:0000256" key="3">
    <source>
        <dbReference type="ARBA" id="ARBA00022692"/>
    </source>
</evidence>
<keyword evidence="10" id="KW-0393">Immunoglobulin domain</keyword>
<reference evidence="12 13" key="1">
    <citation type="submission" date="2021-06" db="EMBL/GenBank/DDBJ databases">
        <authorList>
            <person name="Palmer J.M."/>
        </authorList>
    </citation>
    <scope>NUCLEOTIDE SEQUENCE [LARGE SCALE GENOMIC DNA]</scope>
    <source>
        <strain evidence="12 13">GA_2019</strain>
        <tissue evidence="12">Muscle</tissue>
    </source>
</reference>
<keyword evidence="2" id="KW-1003">Cell membrane</keyword>
<dbReference type="SUPFAM" id="SSF48726">
    <property type="entry name" value="Immunoglobulin"/>
    <property type="match status" value="1"/>
</dbReference>
<evidence type="ECO:0000256" key="7">
    <source>
        <dbReference type="ARBA" id="ARBA00023157"/>
    </source>
</evidence>
<dbReference type="InterPro" id="IPR013783">
    <property type="entry name" value="Ig-like_fold"/>
</dbReference>
<dbReference type="Pfam" id="PF07686">
    <property type="entry name" value="V-set"/>
    <property type="match status" value="1"/>
</dbReference>
<evidence type="ECO:0000313" key="12">
    <source>
        <dbReference type="EMBL" id="MEQ2179297.1"/>
    </source>
</evidence>
<dbReference type="InterPro" id="IPR036179">
    <property type="entry name" value="Ig-like_dom_sf"/>
</dbReference>
<comment type="caution">
    <text evidence="12">The sequence shown here is derived from an EMBL/GenBank/DDBJ whole genome shotgun (WGS) entry which is preliminary data.</text>
</comment>
<dbReference type="InterPro" id="IPR013106">
    <property type="entry name" value="Ig_V-set"/>
</dbReference>
<keyword evidence="13" id="KW-1185">Reference proteome</keyword>
<gene>
    <name evidence="12" type="ORF">GOODEAATRI_023301</name>
</gene>
<evidence type="ECO:0000256" key="5">
    <source>
        <dbReference type="ARBA" id="ARBA00022989"/>
    </source>
</evidence>
<dbReference type="InterPro" id="IPR007110">
    <property type="entry name" value="Ig-like_dom"/>
</dbReference>
<feature type="domain" description="Ig-like" evidence="11">
    <location>
        <begin position="33"/>
        <end position="112"/>
    </location>
</feature>
<dbReference type="Gene3D" id="2.60.40.10">
    <property type="entry name" value="Immunoglobulins"/>
    <property type="match status" value="1"/>
</dbReference>
<evidence type="ECO:0000313" key="13">
    <source>
        <dbReference type="Proteomes" id="UP001476798"/>
    </source>
</evidence>
<evidence type="ECO:0000259" key="11">
    <source>
        <dbReference type="PROSITE" id="PS50835"/>
    </source>
</evidence>
<keyword evidence="7" id="KW-1015">Disulfide bond</keyword>
<dbReference type="InterPro" id="IPR051713">
    <property type="entry name" value="T-cell_Activation_Regulation"/>
</dbReference>
<evidence type="ECO:0000256" key="8">
    <source>
        <dbReference type="ARBA" id="ARBA00023170"/>
    </source>
</evidence>
<dbReference type="PANTHER" id="PTHR25466">
    <property type="entry name" value="T-LYMPHOCYTE ACTIVATION ANTIGEN"/>
    <property type="match status" value="1"/>
</dbReference>
<evidence type="ECO:0000256" key="10">
    <source>
        <dbReference type="ARBA" id="ARBA00023319"/>
    </source>
</evidence>
<name>A0ABV0P774_9TELE</name>
<keyword evidence="4" id="KW-0732">Signal</keyword>
<evidence type="ECO:0000256" key="9">
    <source>
        <dbReference type="ARBA" id="ARBA00023180"/>
    </source>
</evidence>
<evidence type="ECO:0000256" key="1">
    <source>
        <dbReference type="ARBA" id="ARBA00004251"/>
    </source>
</evidence>
<comment type="subcellular location">
    <subcellularLocation>
        <location evidence="1">Cell membrane</location>
        <topology evidence="1">Single-pass type I membrane protein</topology>
    </subcellularLocation>
</comment>
<dbReference type="PROSITE" id="PS50835">
    <property type="entry name" value="IG_LIKE"/>
    <property type="match status" value="1"/>
</dbReference>
<keyword evidence="6" id="KW-0472">Membrane</keyword>
<keyword evidence="8" id="KW-0675">Receptor</keyword>
<keyword evidence="3" id="KW-0812">Transmembrane</keyword>
<protein>
    <recommendedName>
        <fullName evidence="11">Ig-like domain-containing protein</fullName>
    </recommendedName>
</protein>
<dbReference type="Proteomes" id="UP001476798">
    <property type="component" value="Unassembled WGS sequence"/>
</dbReference>
<evidence type="ECO:0000256" key="4">
    <source>
        <dbReference type="ARBA" id="ARBA00022729"/>
    </source>
</evidence>
<organism evidence="12 13">
    <name type="scientific">Goodea atripinnis</name>
    <dbReference type="NCBI Taxonomy" id="208336"/>
    <lineage>
        <taxon>Eukaryota</taxon>
        <taxon>Metazoa</taxon>
        <taxon>Chordata</taxon>
        <taxon>Craniata</taxon>
        <taxon>Vertebrata</taxon>
        <taxon>Euteleostomi</taxon>
        <taxon>Actinopterygii</taxon>
        <taxon>Neopterygii</taxon>
        <taxon>Teleostei</taxon>
        <taxon>Neoteleostei</taxon>
        <taxon>Acanthomorphata</taxon>
        <taxon>Ovalentaria</taxon>
        <taxon>Atherinomorphae</taxon>
        <taxon>Cyprinodontiformes</taxon>
        <taxon>Goodeidae</taxon>
        <taxon>Goodea</taxon>
    </lineage>
</organism>
<keyword evidence="9" id="KW-0325">Glycoprotein</keyword>
<evidence type="ECO:0000256" key="2">
    <source>
        <dbReference type="ARBA" id="ARBA00022475"/>
    </source>
</evidence>
<proteinExistence type="predicted"/>
<accession>A0ABV0P774</accession>